<name>A0A162J621_9CLOT</name>
<comment type="caution">
    <text evidence="1">The sequence shown here is derived from an EMBL/GenBank/DDBJ whole genome shotgun (WGS) entry which is preliminary data.</text>
</comment>
<dbReference type="Proteomes" id="UP000077384">
    <property type="component" value="Unassembled WGS sequence"/>
</dbReference>
<dbReference type="AlphaFoldDB" id="A0A162J621"/>
<dbReference type="PATRIC" id="fig|1705578.3.peg.2227"/>
<evidence type="ECO:0000313" key="2">
    <source>
        <dbReference type="EMBL" id="OBR96849.1"/>
    </source>
</evidence>
<dbReference type="EMBL" id="LROR01000031">
    <property type="protein sequence ID" value="OBR96849.1"/>
    <property type="molecule type" value="Genomic_DNA"/>
</dbReference>
<dbReference type="RefSeq" id="WP_063601975.1">
    <property type="nucleotide sequence ID" value="NZ_LITQ01000029.1"/>
</dbReference>
<dbReference type="Proteomes" id="UP000093694">
    <property type="component" value="Unassembled WGS sequence"/>
</dbReference>
<accession>A0A162J621</accession>
<gene>
    <name evidence="2" type="ORF">CLCOS_06930</name>
    <name evidence="1" type="ORF">WX73_01965</name>
</gene>
<proteinExistence type="predicted"/>
<sequence length="133" mass="15528">MSNYSSLEKKAREVILEQMDELGEITTDAVMELIRPHYIFDIKKLRNQALRRTANSLMRRYKDDKGIRTCFNYKDDGVSKYVNVDKTKNLNALEAIESQLNKKYKGLNESKKKIKARRQILSGQLSIKDIEVK</sequence>
<dbReference type="EMBL" id="LITQ01000029">
    <property type="protein sequence ID" value="OAA90815.1"/>
    <property type="molecule type" value="Genomic_DNA"/>
</dbReference>
<evidence type="ECO:0000313" key="3">
    <source>
        <dbReference type="Proteomes" id="UP000077384"/>
    </source>
</evidence>
<evidence type="ECO:0000313" key="1">
    <source>
        <dbReference type="EMBL" id="OAA90815.1"/>
    </source>
</evidence>
<evidence type="ECO:0000313" key="4">
    <source>
        <dbReference type="Proteomes" id="UP000093694"/>
    </source>
</evidence>
<protein>
    <submittedName>
        <fullName evidence="1">Uncharacterized protein</fullName>
    </submittedName>
</protein>
<reference evidence="1 3" key="1">
    <citation type="journal article" date="2015" name="Biotechnol. Bioeng.">
        <title>Genome sequence and phenotypic characterization of Caulobacter segnis.</title>
        <authorList>
            <person name="Patel S."/>
            <person name="Fletcher B."/>
            <person name="Scott D.C."/>
            <person name="Ely B."/>
        </authorList>
    </citation>
    <scope>NUCLEOTIDE SEQUENCE [LARGE SCALE GENOMIC DNA]</scope>
    <source>
        <strain evidence="1 3">PS02</strain>
    </source>
</reference>
<organism evidence="1 3">
    <name type="scientific">Clostridium coskatii</name>
    <dbReference type="NCBI Taxonomy" id="1705578"/>
    <lineage>
        <taxon>Bacteria</taxon>
        <taxon>Bacillati</taxon>
        <taxon>Bacillota</taxon>
        <taxon>Clostridia</taxon>
        <taxon>Eubacteriales</taxon>
        <taxon>Clostridiaceae</taxon>
        <taxon>Clostridium</taxon>
    </lineage>
</organism>
<keyword evidence="4" id="KW-1185">Reference proteome</keyword>
<reference evidence="2 4" key="2">
    <citation type="journal article" date="2016" name="Front. Microbiol.">
        <title>Industrial Acetogenic Biocatalysts: A Comparative Metabolic and Genomic Analysis.</title>
        <authorList>
            <person name="Bengelsdorf F."/>
            <person name="Poehlein A."/>
            <person name="Sonja S."/>
            <person name="Erz C."/>
            <person name="Hummel T."/>
            <person name="Hoffmeister S."/>
            <person name="Daniel R."/>
            <person name="Durre P."/>
        </authorList>
    </citation>
    <scope>NUCLEOTIDE SEQUENCE [LARGE SCALE GENOMIC DNA]</scope>
    <source>
        <strain evidence="2 4">PTA-10522</strain>
    </source>
</reference>